<organism evidence="2 3">
    <name type="scientific">Opisthorchis viverrini</name>
    <name type="common">Southeast Asian liver fluke</name>
    <dbReference type="NCBI Taxonomy" id="6198"/>
    <lineage>
        <taxon>Eukaryota</taxon>
        <taxon>Metazoa</taxon>
        <taxon>Spiralia</taxon>
        <taxon>Lophotrochozoa</taxon>
        <taxon>Platyhelminthes</taxon>
        <taxon>Trematoda</taxon>
        <taxon>Digenea</taxon>
        <taxon>Opisthorchiida</taxon>
        <taxon>Opisthorchiata</taxon>
        <taxon>Opisthorchiidae</taxon>
        <taxon>Opisthorchis</taxon>
    </lineage>
</organism>
<dbReference type="Proteomes" id="UP000054324">
    <property type="component" value="Unassembled WGS sequence"/>
</dbReference>
<dbReference type="CTD" id="20325484"/>
<protein>
    <submittedName>
        <fullName evidence="2">Uncharacterized protein</fullName>
    </submittedName>
</protein>
<evidence type="ECO:0000313" key="2">
    <source>
        <dbReference type="EMBL" id="KER20052.1"/>
    </source>
</evidence>
<reference evidence="2 3" key="1">
    <citation type="submission" date="2013-11" db="EMBL/GenBank/DDBJ databases">
        <title>Opisthorchis viverrini - life in the bile duct.</title>
        <authorList>
            <person name="Young N.D."/>
            <person name="Nagarajan N."/>
            <person name="Lin S.J."/>
            <person name="Korhonen P.K."/>
            <person name="Jex A.R."/>
            <person name="Hall R.S."/>
            <person name="Safavi-Hemami H."/>
            <person name="Kaewkong W."/>
            <person name="Bertrand D."/>
            <person name="Gao S."/>
            <person name="Seet Q."/>
            <person name="Wongkham S."/>
            <person name="Teh B.T."/>
            <person name="Wongkham C."/>
            <person name="Intapan P.M."/>
            <person name="Maleewong W."/>
            <person name="Yang X."/>
            <person name="Hu M."/>
            <person name="Wang Z."/>
            <person name="Hofmann A."/>
            <person name="Sternberg P.W."/>
            <person name="Tan P."/>
            <person name="Wang J."/>
            <person name="Gasser R.B."/>
        </authorList>
    </citation>
    <scope>NUCLEOTIDE SEQUENCE [LARGE SCALE GENOMIC DNA]</scope>
</reference>
<dbReference type="KEGG" id="ovi:T265_11316"/>
<sequence>MADCNVNVRTPNNGELSGVSCGRPFRRQSRHSHWRCDHGEHMRKQVKAGSANGRRTRVDKLQCERPHTKQRRAKESWLSGASCGHPFGRRFRDSHWRCDHGEHMRKQVKAVSANGRRTRVDKFEDDNFYSASNRPGTPPHHFKFKRTRSNRFHRFGDVVLEKGRQPQQPQHVHCNFSSIFVYTATTCITRLAYEIQPHQVKLYSCSCKHQTRKDTPLFTLHTINRPTTHTLARSQGAGSQPLTTSPRTTMEHLKHVPAVQTFTKELSQTISSSFDLLPFRIVFMSYVWHLTIVNYTKHFWLEISFSCSTLLVPSFHTTTNKHEGWDTARSPRPKQGKLRGRVRTTDLTSTQPILCEKFLRSDLEPLMNFPTLSTLVHDKETAIRFAKPRSDPSATFMQQWPPNDTFNCQQCRQEISLRKESWLERSRMEFRTVILNHRISLARLPDTE</sequence>
<feature type="compositionally biased region" description="Basic residues" evidence="1">
    <location>
        <begin position="331"/>
        <end position="340"/>
    </location>
</feature>
<dbReference type="GeneID" id="20325484"/>
<dbReference type="AlphaFoldDB" id="A0A074Z3F8"/>
<evidence type="ECO:0000313" key="3">
    <source>
        <dbReference type="Proteomes" id="UP000054324"/>
    </source>
</evidence>
<dbReference type="EMBL" id="KL597100">
    <property type="protein sequence ID" value="KER20052.1"/>
    <property type="molecule type" value="Genomic_DNA"/>
</dbReference>
<dbReference type="RefSeq" id="XP_009176205.1">
    <property type="nucleotide sequence ID" value="XM_009177941.1"/>
</dbReference>
<accession>A0A074Z3F8</accession>
<feature type="region of interest" description="Disordered" evidence="1">
    <location>
        <begin position="321"/>
        <end position="340"/>
    </location>
</feature>
<evidence type="ECO:0000256" key="1">
    <source>
        <dbReference type="SAM" id="MobiDB-lite"/>
    </source>
</evidence>
<name>A0A074Z3F8_OPIVI</name>
<keyword evidence="3" id="KW-1185">Reference proteome</keyword>
<gene>
    <name evidence="2" type="ORF">T265_11316</name>
</gene>
<proteinExistence type="predicted"/>